<evidence type="ECO:0000256" key="1">
    <source>
        <dbReference type="ARBA" id="ARBA00002397"/>
    </source>
</evidence>
<dbReference type="KEGG" id="care:LT85_1109"/>
<dbReference type="HOGENOM" id="CLU_137423_1_0_4"/>
<keyword evidence="3" id="KW-1005">Bacterial flagellum biogenesis</keyword>
<dbReference type="Gene3D" id="1.20.58.300">
    <property type="entry name" value="FlgN-like"/>
    <property type="match status" value="1"/>
</dbReference>
<evidence type="ECO:0000313" key="6">
    <source>
        <dbReference type="Proteomes" id="UP000030302"/>
    </source>
</evidence>
<evidence type="ECO:0000256" key="3">
    <source>
        <dbReference type="ARBA" id="ARBA00022795"/>
    </source>
</evidence>
<comment type="function">
    <text evidence="1">Required for the efficient initiation of filament assembly.</text>
</comment>
<protein>
    <submittedName>
        <fullName evidence="5">Flagellar biosynthesis protein FlgN</fullName>
    </submittedName>
</protein>
<dbReference type="Proteomes" id="UP000030302">
    <property type="component" value="Chromosome"/>
</dbReference>
<evidence type="ECO:0000256" key="4">
    <source>
        <dbReference type="SAM" id="Coils"/>
    </source>
</evidence>
<organism evidence="5 6">
    <name type="scientific">Collimonas arenae</name>
    <dbReference type="NCBI Taxonomy" id="279058"/>
    <lineage>
        <taxon>Bacteria</taxon>
        <taxon>Pseudomonadati</taxon>
        <taxon>Pseudomonadota</taxon>
        <taxon>Betaproteobacteria</taxon>
        <taxon>Burkholderiales</taxon>
        <taxon>Oxalobacteraceae</taxon>
        <taxon>Collimonas</taxon>
    </lineage>
</organism>
<keyword evidence="5" id="KW-0969">Cilium</keyword>
<dbReference type="EMBL" id="CP009962">
    <property type="protein sequence ID" value="AIY40267.1"/>
    <property type="molecule type" value="Genomic_DNA"/>
</dbReference>
<dbReference type="GO" id="GO:0044780">
    <property type="term" value="P:bacterial-type flagellum assembly"/>
    <property type="evidence" value="ECO:0007669"/>
    <property type="project" value="InterPro"/>
</dbReference>
<reference evidence="6" key="1">
    <citation type="journal article" date="2014" name="Soil Biol. Biochem.">
        <title>Structure and function of bacterial communities in ageing soils: Insights from the Mendocino ecological staircase.</title>
        <authorList>
            <person name="Uroz S."/>
            <person name="Tech J.J."/>
            <person name="Sawaya N.A."/>
            <person name="Frey-Klett P."/>
            <person name="Leveau J.H.J."/>
        </authorList>
    </citation>
    <scope>NUCLEOTIDE SEQUENCE [LARGE SCALE GENOMIC DNA]</scope>
    <source>
        <strain evidence="6">Cal35</strain>
    </source>
</reference>
<keyword evidence="6" id="KW-1185">Reference proteome</keyword>
<sequence length="152" mass="16866">MSSALLNHLNQERAAMATFLDLLDREAEALIHSRFDELQQITEHKAQLADRITTLEQERERRQQQAGFALTREGGDAAAAAGGSDLQLVWHDLLKRAAQARENNHRNGIMIHTHLDFVRQSINFLRAHGQSLYGADGKHKIGLGNGHSLASG</sequence>
<keyword evidence="5" id="KW-0282">Flagellum</keyword>
<evidence type="ECO:0000256" key="2">
    <source>
        <dbReference type="ARBA" id="ARBA00007703"/>
    </source>
</evidence>
<dbReference type="SUPFAM" id="SSF140566">
    <property type="entry name" value="FlgN-like"/>
    <property type="match status" value="1"/>
</dbReference>
<feature type="coiled-coil region" evidence="4">
    <location>
        <begin position="38"/>
        <end position="65"/>
    </location>
</feature>
<comment type="similarity">
    <text evidence="2">Belongs to the FlgN family.</text>
</comment>
<dbReference type="InterPro" id="IPR036679">
    <property type="entry name" value="FlgN-like_sf"/>
</dbReference>
<gene>
    <name evidence="5" type="primary">flgN</name>
    <name evidence="5" type="ORF">LT85_1109</name>
</gene>
<name>A0A0A1FBS3_9BURK</name>
<accession>A0A0A1FBS3</accession>
<keyword evidence="5" id="KW-0966">Cell projection</keyword>
<dbReference type="OrthoDB" id="8776675at2"/>
<dbReference type="AlphaFoldDB" id="A0A0A1FBS3"/>
<keyword evidence="4" id="KW-0175">Coiled coil</keyword>
<evidence type="ECO:0000313" key="5">
    <source>
        <dbReference type="EMBL" id="AIY40267.1"/>
    </source>
</evidence>
<dbReference type="InterPro" id="IPR007809">
    <property type="entry name" value="FlgN-like"/>
</dbReference>
<proteinExistence type="inferred from homology"/>
<dbReference type="Pfam" id="PF05130">
    <property type="entry name" value="FlgN"/>
    <property type="match status" value="1"/>
</dbReference>
<dbReference type="STRING" id="279058.LT85_1109"/>
<dbReference type="RefSeq" id="WP_038486386.1">
    <property type="nucleotide sequence ID" value="NZ_CP009962.1"/>
</dbReference>